<name>A0A9X3TYK5_9PROT</name>
<proteinExistence type="predicted"/>
<protein>
    <submittedName>
        <fullName evidence="2">DUF4412 domain-containing protein</fullName>
    </submittedName>
</protein>
<accession>A0A9X3TYK5</accession>
<sequence length="209" mass="22876">MRFLMITARITTLAIGLLTTSPALANTTLSAASNPLLSTVQYSAEVSYNSKQWQGSGKVYHAAPNLERRELAIMGQNSVMLLRKQEVLMLMPQMNLALRMTAVDDPITLATQKTDSGKVTFTKLGRELVNGEQSDKYKVAGEAEGIFWVTPDGILVKAELPQGGEVIRYDARNIKRGTQPQSLFDVPAGTKVMNAQDMGAMMRSMHGQN</sequence>
<dbReference type="EMBL" id="JANWOI010000003">
    <property type="protein sequence ID" value="MDA5193914.1"/>
    <property type="molecule type" value="Genomic_DNA"/>
</dbReference>
<gene>
    <name evidence="2" type="ORF">NYP16_08120</name>
</gene>
<feature type="signal peptide" evidence="1">
    <location>
        <begin position="1"/>
        <end position="25"/>
    </location>
</feature>
<dbReference type="RefSeq" id="WP_274943621.1">
    <property type="nucleotide sequence ID" value="NZ_JANWOI010000003.1"/>
</dbReference>
<evidence type="ECO:0000313" key="2">
    <source>
        <dbReference type="EMBL" id="MDA5193914.1"/>
    </source>
</evidence>
<comment type="caution">
    <text evidence="2">The sequence shown here is derived from an EMBL/GenBank/DDBJ whole genome shotgun (WGS) entry which is preliminary data.</text>
</comment>
<feature type="chain" id="PRO_5040924864" evidence="1">
    <location>
        <begin position="26"/>
        <end position="209"/>
    </location>
</feature>
<keyword evidence="3" id="KW-1185">Reference proteome</keyword>
<keyword evidence="1" id="KW-0732">Signal</keyword>
<organism evidence="2 3">
    <name type="scientific">Govanella unica</name>
    <dbReference type="NCBI Taxonomy" id="2975056"/>
    <lineage>
        <taxon>Bacteria</taxon>
        <taxon>Pseudomonadati</taxon>
        <taxon>Pseudomonadota</taxon>
        <taxon>Alphaproteobacteria</taxon>
        <taxon>Emcibacterales</taxon>
        <taxon>Govanellaceae</taxon>
        <taxon>Govanella</taxon>
    </lineage>
</organism>
<evidence type="ECO:0000313" key="3">
    <source>
        <dbReference type="Proteomes" id="UP001141619"/>
    </source>
</evidence>
<reference evidence="2" key="2">
    <citation type="journal article" date="2023" name="Syst. Appl. Microbiol.">
        <title>Govania unica gen. nov., sp. nov., a rare biosphere bacterium that represents a novel family in the class Alphaproteobacteria.</title>
        <authorList>
            <person name="Vandamme P."/>
            <person name="Peeters C."/>
            <person name="Hettiarachchi A."/>
            <person name="Cnockaert M."/>
            <person name="Carlier A."/>
        </authorList>
    </citation>
    <scope>NUCLEOTIDE SEQUENCE</scope>
    <source>
        <strain evidence="2">LMG 31809</strain>
    </source>
</reference>
<reference evidence="2" key="1">
    <citation type="submission" date="2022-08" db="EMBL/GenBank/DDBJ databases">
        <authorList>
            <person name="Vandamme P."/>
            <person name="Hettiarachchi A."/>
            <person name="Peeters C."/>
            <person name="Cnockaert M."/>
            <person name="Carlier A."/>
        </authorList>
    </citation>
    <scope>NUCLEOTIDE SEQUENCE</scope>
    <source>
        <strain evidence="2">LMG 31809</strain>
    </source>
</reference>
<dbReference type="Proteomes" id="UP001141619">
    <property type="component" value="Unassembled WGS sequence"/>
</dbReference>
<dbReference type="AlphaFoldDB" id="A0A9X3TYK5"/>
<evidence type="ECO:0000256" key="1">
    <source>
        <dbReference type="SAM" id="SignalP"/>
    </source>
</evidence>